<sequence length="703" mass="76628">MGRESDEETGGKRSVEASGSGSIAAGGNIGNAFTGVANGFVIQAGHIGHLSPGPSADERPAAAREDRATATEHDRYGGVLDPAEWRPVGEVEPLEFGVGPTRHIPGQADVPPYVPRDCDDELRSKLAHSGLVLVLGERYVGKSYTAWHGVRSLEGYRLYAPDPGEDLRAVLAALKGVPGKYVVWLDELTDHLGEGGLDRRLLGPLARLGVVLLGTMRFEEYYRRRMMSDPIGLALTQARTVEVPRKWSDAELERLKDLDDPRAYPAYMWSGEEGAASYFAIGHTMYDEWRRPGTKVEHPRGQLLVRAAVDLARCGVKGAVPTELLRQVQEQYGTEERESFEDALAWATTRMFGVSGLLVAGEEHRTWRAYGALVAGAEALRAEDLRAEDLEPVPDAVWWLLLDAAEGGARIDREAVLDAARAALRPRIEAGEPDLMVALAERVGGDERADLIRRAAEAGHREAAEEWAAHLVDAGEEAAAIRYLEIAAQGGSVEAAREAGRLHRERAEALLRTAAEAGDGAAAHELGDLLLGYGRGDAFRWFVRAVRAGHEEAATSLGRALYYRNSPDAEFWLRRGAALGDAHAVHSLAAYLHRVGDHDEEAERLFREAKEAGHPAASRSLGALLLRMGNGPWDEVTRLLQEDAAQGSGDAAYWLSLHHRKRGDTDEADKWLHRAAELDHYFAMRALGLLPVPPGDQPDTVDE</sequence>
<dbReference type="SUPFAM" id="SSF81901">
    <property type="entry name" value="HCP-like"/>
    <property type="match status" value="1"/>
</dbReference>
<name>A0ABV3B0J0_9ACTN</name>
<dbReference type="InterPro" id="IPR011990">
    <property type="entry name" value="TPR-like_helical_dom_sf"/>
</dbReference>
<accession>A0ABV3B0J0</accession>
<reference evidence="2 3" key="1">
    <citation type="submission" date="2024-06" db="EMBL/GenBank/DDBJ databases">
        <title>The Natural Products Discovery Center: Release of the First 8490 Sequenced Strains for Exploring Actinobacteria Biosynthetic Diversity.</title>
        <authorList>
            <person name="Kalkreuter E."/>
            <person name="Kautsar S.A."/>
            <person name="Yang D."/>
            <person name="Bader C.D."/>
            <person name="Teijaro C.N."/>
            <person name="Fluegel L."/>
            <person name="Davis C.M."/>
            <person name="Simpson J.R."/>
            <person name="Lauterbach L."/>
            <person name="Steele A.D."/>
            <person name="Gui C."/>
            <person name="Meng S."/>
            <person name="Li G."/>
            <person name="Viehrig K."/>
            <person name="Ye F."/>
            <person name="Su P."/>
            <person name="Kiefer A.F."/>
            <person name="Nichols A."/>
            <person name="Cepeda A.J."/>
            <person name="Yan W."/>
            <person name="Fan B."/>
            <person name="Jiang Y."/>
            <person name="Adhikari A."/>
            <person name="Zheng C.-J."/>
            <person name="Schuster L."/>
            <person name="Cowan T.M."/>
            <person name="Smanski M.J."/>
            <person name="Chevrette M.G."/>
            <person name="De Carvalho L.P.S."/>
            <person name="Shen B."/>
        </authorList>
    </citation>
    <scope>NUCLEOTIDE SEQUENCE [LARGE SCALE GENOMIC DNA]</scope>
    <source>
        <strain evidence="2 3">NPDC046851</strain>
    </source>
</reference>
<dbReference type="PANTHER" id="PTHR11102">
    <property type="entry name" value="SEL-1-LIKE PROTEIN"/>
    <property type="match status" value="1"/>
</dbReference>
<dbReference type="InterPro" id="IPR050767">
    <property type="entry name" value="Sel1_AlgK"/>
</dbReference>
<feature type="compositionally biased region" description="Basic and acidic residues" evidence="1">
    <location>
        <begin position="56"/>
        <end position="74"/>
    </location>
</feature>
<dbReference type="PANTHER" id="PTHR11102:SF160">
    <property type="entry name" value="ERAD-ASSOCIATED E3 UBIQUITIN-PROTEIN LIGASE COMPONENT HRD3"/>
    <property type="match status" value="1"/>
</dbReference>
<protein>
    <submittedName>
        <fullName evidence="2">Tetratricopeptide repeat protein</fullName>
    </submittedName>
</protein>
<feature type="compositionally biased region" description="Basic and acidic residues" evidence="1">
    <location>
        <begin position="1"/>
        <end position="15"/>
    </location>
</feature>
<proteinExistence type="predicted"/>
<dbReference type="EMBL" id="JBEYXT010000076">
    <property type="protein sequence ID" value="MEU6802957.1"/>
    <property type="molecule type" value="Genomic_DNA"/>
</dbReference>
<dbReference type="RefSeq" id="WP_359696655.1">
    <property type="nucleotide sequence ID" value="NZ_JBEYXT010000076.1"/>
</dbReference>
<organism evidence="2 3">
    <name type="scientific">Streptomyces neyagawaensis</name>
    <dbReference type="NCBI Taxonomy" id="42238"/>
    <lineage>
        <taxon>Bacteria</taxon>
        <taxon>Bacillati</taxon>
        <taxon>Actinomycetota</taxon>
        <taxon>Actinomycetes</taxon>
        <taxon>Kitasatosporales</taxon>
        <taxon>Streptomycetaceae</taxon>
        <taxon>Streptomyces</taxon>
    </lineage>
</organism>
<feature type="region of interest" description="Disordered" evidence="1">
    <location>
        <begin position="1"/>
        <end position="24"/>
    </location>
</feature>
<dbReference type="Proteomes" id="UP001551189">
    <property type="component" value="Unassembled WGS sequence"/>
</dbReference>
<feature type="region of interest" description="Disordered" evidence="1">
    <location>
        <begin position="49"/>
        <end position="74"/>
    </location>
</feature>
<evidence type="ECO:0000256" key="1">
    <source>
        <dbReference type="SAM" id="MobiDB-lite"/>
    </source>
</evidence>
<keyword evidence="3" id="KW-1185">Reference proteome</keyword>
<gene>
    <name evidence="2" type="ORF">ABZ931_18350</name>
</gene>
<evidence type="ECO:0000313" key="3">
    <source>
        <dbReference type="Proteomes" id="UP001551189"/>
    </source>
</evidence>
<evidence type="ECO:0000313" key="2">
    <source>
        <dbReference type="EMBL" id="MEU6802957.1"/>
    </source>
</evidence>
<comment type="caution">
    <text evidence="2">The sequence shown here is derived from an EMBL/GenBank/DDBJ whole genome shotgun (WGS) entry which is preliminary data.</text>
</comment>
<dbReference type="Gene3D" id="1.25.40.10">
    <property type="entry name" value="Tetratricopeptide repeat domain"/>
    <property type="match status" value="1"/>
</dbReference>